<protein>
    <submittedName>
        <fullName evidence="2">Uncharacterized protein</fullName>
    </submittedName>
</protein>
<feature type="compositionally biased region" description="Low complexity" evidence="1">
    <location>
        <begin position="40"/>
        <end position="60"/>
    </location>
</feature>
<dbReference type="AlphaFoldDB" id="A0A081AXC5"/>
<feature type="compositionally biased region" description="Polar residues" evidence="1">
    <location>
        <begin position="61"/>
        <end position="70"/>
    </location>
</feature>
<comment type="caution">
    <text evidence="2">The sequence shown here is derived from an EMBL/GenBank/DDBJ whole genome shotgun (WGS) entry which is preliminary data.</text>
</comment>
<feature type="region of interest" description="Disordered" evidence="1">
    <location>
        <begin position="19"/>
        <end position="70"/>
    </location>
</feature>
<dbReference type="EMBL" id="ANJA01000490">
    <property type="protein sequence ID" value="ETO83536.1"/>
    <property type="molecule type" value="Genomic_DNA"/>
</dbReference>
<feature type="compositionally biased region" description="Polar residues" evidence="1">
    <location>
        <begin position="20"/>
        <end position="29"/>
    </location>
</feature>
<dbReference type="Proteomes" id="UP000028582">
    <property type="component" value="Unassembled WGS sequence"/>
</dbReference>
<reference evidence="2 3" key="1">
    <citation type="submission" date="2013-11" db="EMBL/GenBank/DDBJ databases">
        <title>The Genome Sequence of Phytophthora parasitica P1976.</title>
        <authorList>
            <consortium name="The Broad Institute Genomics Platform"/>
            <person name="Russ C."/>
            <person name="Tyler B."/>
            <person name="Panabieres F."/>
            <person name="Shan W."/>
            <person name="Tripathy S."/>
            <person name="Grunwald N."/>
            <person name="Machado M."/>
            <person name="Johnson C.S."/>
            <person name="Walker B."/>
            <person name="Young S."/>
            <person name="Zeng Q."/>
            <person name="Gargeya S."/>
            <person name="Fitzgerald M."/>
            <person name="Haas B."/>
            <person name="Abouelleil A."/>
            <person name="Allen A.W."/>
            <person name="Alvarado L."/>
            <person name="Arachchi H.M."/>
            <person name="Berlin A.M."/>
            <person name="Chapman S.B."/>
            <person name="Gainer-Dewar J."/>
            <person name="Goldberg J."/>
            <person name="Griggs A."/>
            <person name="Gujja S."/>
            <person name="Hansen M."/>
            <person name="Howarth C."/>
            <person name="Imamovic A."/>
            <person name="Ireland A."/>
            <person name="Larimer J."/>
            <person name="McCowan C."/>
            <person name="Murphy C."/>
            <person name="Pearson M."/>
            <person name="Poon T.W."/>
            <person name="Priest M."/>
            <person name="Roberts A."/>
            <person name="Saif S."/>
            <person name="Shea T."/>
            <person name="Sisk P."/>
            <person name="Sykes S."/>
            <person name="Wortman J."/>
            <person name="Nusbaum C."/>
            <person name="Birren B."/>
        </authorList>
    </citation>
    <scope>NUCLEOTIDE SEQUENCE [LARGE SCALE GENOMIC DNA]</scope>
    <source>
        <strain evidence="2 3">P1976</strain>
    </source>
</reference>
<proteinExistence type="predicted"/>
<name>A0A081AXC5_PHYNI</name>
<evidence type="ECO:0000256" key="1">
    <source>
        <dbReference type="SAM" id="MobiDB-lite"/>
    </source>
</evidence>
<sequence length="93" mass="9326">MSIHSDDCVIFTDDDVITDAPSSTTSLRTGSEDDIVDSPTSSPFGAATGGSTTAGIAPTPVTGSDSADISGSHSMTESHIVIATSIIIVILLS</sequence>
<evidence type="ECO:0000313" key="3">
    <source>
        <dbReference type="Proteomes" id="UP000028582"/>
    </source>
</evidence>
<evidence type="ECO:0000313" key="2">
    <source>
        <dbReference type="EMBL" id="ETO83536.1"/>
    </source>
</evidence>
<accession>A0A081AXC5</accession>
<gene>
    <name evidence="2" type="ORF">F444_02451</name>
</gene>
<organism evidence="2 3">
    <name type="scientific">Phytophthora nicotianae P1976</name>
    <dbReference type="NCBI Taxonomy" id="1317066"/>
    <lineage>
        <taxon>Eukaryota</taxon>
        <taxon>Sar</taxon>
        <taxon>Stramenopiles</taxon>
        <taxon>Oomycota</taxon>
        <taxon>Peronosporomycetes</taxon>
        <taxon>Peronosporales</taxon>
        <taxon>Peronosporaceae</taxon>
        <taxon>Phytophthora</taxon>
    </lineage>
</organism>